<evidence type="ECO:0000256" key="10">
    <source>
        <dbReference type="ARBA" id="ARBA00034269"/>
    </source>
</evidence>
<feature type="transmembrane region" description="Helical" evidence="12">
    <location>
        <begin position="345"/>
        <end position="365"/>
    </location>
</feature>
<evidence type="ECO:0000256" key="5">
    <source>
        <dbReference type="ARBA" id="ARBA00022692"/>
    </source>
</evidence>
<keyword evidence="6 12" id="KW-0460">Magnesium</keyword>
<dbReference type="Gene3D" id="1.20.58.340">
    <property type="entry name" value="Magnesium transport protein CorA, transmembrane region"/>
    <property type="match status" value="2"/>
</dbReference>
<dbReference type="FunFam" id="1.20.58.340:FF:000004">
    <property type="entry name" value="Magnesium transport protein CorA"/>
    <property type="match status" value="1"/>
</dbReference>
<comment type="catalytic activity">
    <reaction evidence="10">
        <text>Mg(2+)(in) = Mg(2+)(out)</text>
        <dbReference type="Rhea" id="RHEA:29827"/>
        <dbReference type="ChEBI" id="CHEBI:18420"/>
    </reaction>
</comment>
<keyword evidence="4 12" id="KW-1003">Cell membrane</keyword>
<organism evidence="13 14">
    <name type="scientific">Kitasatospora cheerisanensis KCTC 2395</name>
    <dbReference type="NCBI Taxonomy" id="1348663"/>
    <lineage>
        <taxon>Bacteria</taxon>
        <taxon>Bacillati</taxon>
        <taxon>Actinomycetota</taxon>
        <taxon>Actinomycetes</taxon>
        <taxon>Kitasatosporales</taxon>
        <taxon>Streptomycetaceae</taxon>
        <taxon>Kitasatospora</taxon>
    </lineage>
</organism>
<evidence type="ECO:0000256" key="8">
    <source>
        <dbReference type="ARBA" id="ARBA00023065"/>
    </source>
</evidence>
<keyword evidence="7 12" id="KW-1133">Transmembrane helix</keyword>
<dbReference type="NCBIfam" id="TIGR00383">
    <property type="entry name" value="corA"/>
    <property type="match status" value="1"/>
</dbReference>
<evidence type="ECO:0000313" key="13">
    <source>
        <dbReference type="EMBL" id="KDN83348.1"/>
    </source>
</evidence>
<comment type="subcellular location">
    <subcellularLocation>
        <location evidence="1">Cell membrane</location>
        <topology evidence="1">Multi-pass membrane protein</topology>
    </subcellularLocation>
    <subcellularLocation>
        <location evidence="12">Membrane</location>
        <topology evidence="12">Multi-pass membrane protein</topology>
    </subcellularLocation>
</comment>
<comment type="similarity">
    <text evidence="2 12">Belongs to the CorA metal ion transporter (MIT) (TC 1.A.35) family.</text>
</comment>
<dbReference type="CDD" id="cd12830">
    <property type="entry name" value="MtCorA-like"/>
    <property type="match status" value="1"/>
</dbReference>
<evidence type="ECO:0000256" key="9">
    <source>
        <dbReference type="ARBA" id="ARBA00023136"/>
    </source>
</evidence>
<dbReference type="RefSeq" id="WP_035865677.1">
    <property type="nucleotide sequence ID" value="NZ_KK853997.1"/>
</dbReference>
<dbReference type="GO" id="GO:0015087">
    <property type="term" value="F:cobalt ion transmembrane transporter activity"/>
    <property type="evidence" value="ECO:0007669"/>
    <property type="project" value="UniProtKB-UniRule"/>
</dbReference>
<evidence type="ECO:0000256" key="11">
    <source>
        <dbReference type="ARBA" id="ARBA00045497"/>
    </source>
</evidence>
<keyword evidence="5 12" id="KW-0812">Transmembrane</keyword>
<dbReference type="SUPFAM" id="SSF143865">
    <property type="entry name" value="CorA soluble domain-like"/>
    <property type="match status" value="1"/>
</dbReference>
<dbReference type="SUPFAM" id="SSF144083">
    <property type="entry name" value="Magnesium transport protein CorA, transmembrane region"/>
    <property type="match status" value="1"/>
</dbReference>
<gene>
    <name evidence="12" type="primary">corA</name>
    <name evidence="13" type="ORF">KCH_48300</name>
</gene>
<dbReference type="PATRIC" id="fig|1348663.4.peg.4666"/>
<accession>A0A066YP71</accession>
<name>A0A066YP71_9ACTN</name>
<reference evidence="13 14" key="1">
    <citation type="submission" date="2014-05" db="EMBL/GenBank/DDBJ databases">
        <title>Draft Genome Sequence of Kitasatospora cheerisanensis KCTC 2395.</title>
        <authorList>
            <person name="Nam D.H."/>
        </authorList>
    </citation>
    <scope>NUCLEOTIDE SEQUENCE [LARGE SCALE GENOMIC DNA]</scope>
    <source>
        <strain evidence="13 14">KCTC 2395</strain>
    </source>
</reference>
<dbReference type="GO" id="GO:0015095">
    <property type="term" value="F:magnesium ion transmembrane transporter activity"/>
    <property type="evidence" value="ECO:0007669"/>
    <property type="project" value="UniProtKB-UniRule"/>
</dbReference>
<dbReference type="AlphaFoldDB" id="A0A066YP71"/>
<dbReference type="GO" id="GO:0005886">
    <property type="term" value="C:plasma membrane"/>
    <property type="evidence" value="ECO:0007669"/>
    <property type="project" value="UniProtKB-SubCell"/>
</dbReference>
<dbReference type="InterPro" id="IPR045861">
    <property type="entry name" value="CorA_cytoplasmic_dom"/>
</dbReference>
<dbReference type="Pfam" id="PF01544">
    <property type="entry name" value="CorA"/>
    <property type="match status" value="1"/>
</dbReference>
<dbReference type="FunFam" id="1.20.58.340:FF:000017">
    <property type="entry name" value="Magnesium transport protein CorA"/>
    <property type="match status" value="1"/>
</dbReference>
<keyword evidence="8 12" id="KW-0406">Ion transport</keyword>
<dbReference type="GO" id="GO:0050897">
    <property type="term" value="F:cobalt ion binding"/>
    <property type="evidence" value="ECO:0007669"/>
    <property type="project" value="TreeGrafter"/>
</dbReference>
<evidence type="ECO:0000256" key="4">
    <source>
        <dbReference type="ARBA" id="ARBA00022475"/>
    </source>
</evidence>
<dbReference type="OrthoDB" id="9803416at2"/>
<dbReference type="Gene3D" id="3.30.460.20">
    <property type="entry name" value="CorA soluble domain-like"/>
    <property type="match status" value="1"/>
</dbReference>
<evidence type="ECO:0000256" key="12">
    <source>
        <dbReference type="RuleBase" id="RU362010"/>
    </source>
</evidence>
<evidence type="ECO:0000256" key="1">
    <source>
        <dbReference type="ARBA" id="ARBA00004651"/>
    </source>
</evidence>
<evidence type="ECO:0000256" key="7">
    <source>
        <dbReference type="ARBA" id="ARBA00022989"/>
    </source>
</evidence>
<dbReference type="HOGENOM" id="CLU_007127_0_2_11"/>
<dbReference type="Proteomes" id="UP000027178">
    <property type="component" value="Unassembled WGS sequence"/>
</dbReference>
<dbReference type="InterPro" id="IPR004488">
    <property type="entry name" value="Mg/Co-transport_prot_CorA"/>
</dbReference>
<keyword evidence="9 12" id="KW-0472">Membrane</keyword>
<evidence type="ECO:0000256" key="2">
    <source>
        <dbReference type="ARBA" id="ARBA00009765"/>
    </source>
</evidence>
<evidence type="ECO:0000313" key="14">
    <source>
        <dbReference type="Proteomes" id="UP000027178"/>
    </source>
</evidence>
<sequence length="371" mass="41183">MSMINNLRAAVVRQPRRRDGGDLGLNPGATPSAVVDCAVYQQGKRIGETCSPREAARQVKAAHQSGPGSFSWIGLHEPTEAEFEGIAQRFGLHPLAVEDAVHAHQRPKVERYDNMLFAVFKTVRYIEHEQLTPTSEVVETGELMVFAGPDFVITVRHGAHSSLRALRLRLEADAEGTGLLAKGPAAVLHAIADHVVDNYLLVAERLQTDVDEIEYGVFANRGGSGADVGRVYQLKREVLEFKRAVTPLLRPMLQLSEPVARLVDPEMQKYFRDVADHLARVSEQVQGFDELLNSLLQANLAQVSVAQNEDMRKITAWAAIFAVPTMITGVYGMNFEHMPELRWTYGYPTVLGVIALICVGMYRGFRRNGWL</sequence>
<comment type="caution">
    <text evidence="13">The sequence shown here is derived from an EMBL/GenBank/DDBJ whole genome shotgun (WGS) entry which is preliminary data.</text>
</comment>
<dbReference type="PANTHER" id="PTHR46494">
    <property type="entry name" value="CORA FAMILY METAL ION TRANSPORTER (EUROFUNG)"/>
    <property type="match status" value="1"/>
</dbReference>
<evidence type="ECO:0000256" key="3">
    <source>
        <dbReference type="ARBA" id="ARBA00022448"/>
    </source>
</evidence>
<dbReference type="EMBL" id="JNBY01000095">
    <property type="protein sequence ID" value="KDN83348.1"/>
    <property type="molecule type" value="Genomic_DNA"/>
</dbReference>
<dbReference type="GO" id="GO:0000287">
    <property type="term" value="F:magnesium ion binding"/>
    <property type="evidence" value="ECO:0007669"/>
    <property type="project" value="TreeGrafter"/>
</dbReference>
<evidence type="ECO:0000256" key="6">
    <source>
        <dbReference type="ARBA" id="ARBA00022842"/>
    </source>
</evidence>
<dbReference type="InterPro" id="IPR045863">
    <property type="entry name" value="CorA_TM1_TM2"/>
</dbReference>
<feature type="transmembrane region" description="Helical" evidence="12">
    <location>
        <begin position="314"/>
        <end position="333"/>
    </location>
</feature>
<dbReference type="eggNOG" id="COG0598">
    <property type="taxonomic scope" value="Bacteria"/>
</dbReference>
<protein>
    <recommendedName>
        <fullName evidence="12">Magnesium transport protein CorA</fullName>
    </recommendedName>
</protein>
<dbReference type="PANTHER" id="PTHR46494:SF1">
    <property type="entry name" value="CORA FAMILY METAL ION TRANSPORTER (EUROFUNG)"/>
    <property type="match status" value="1"/>
</dbReference>
<dbReference type="InterPro" id="IPR002523">
    <property type="entry name" value="MgTranspt_CorA/ZnTranspt_ZntB"/>
</dbReference>
<comment type="function">
    <text evidence="11">Mediates influx of magnesium ions. Alternates between open and closed states. Activated by low cytoplasmic Mg(2+) levels. Inactive when cytoplasmic Mg(2+) levels are high.</text>
</comment>
<keyword evidence="3 12" id="KW-0813">Transport</keyword>
<proteinExistence type="inferred from homology"/>
<keyword evidence="14" id="KW-1185">Reference proteome</keyword>